<keyword evidence="2" id="KW-0378">Hydrolase</keyword>
<dbReference type="SUPFAM" id="SSF52540">
    <property type="entry name" value="P-loop containing nucleoside triphosphate hydrolases"/>
    <property type="match status" value="1"/>
</dbReference>
<dbReference type="GO" id="GO:0016787">
    <property type="term" value="F:hydrolase activity"/>
    <property type="evidence" value="ECO:0007669"/>
    <property type="project" value="UniProtKB-KW"/>
</dbReference>
<feature type="domain" description="Helicase ATP-binding" evidence="5">
    <location>
        <begin position="1"/>
        <end position="86"/>
    </location>
</feature>
<dbReference type="InterPro" id="IPR014001">
    <property type="entry name" value="Helicase_ATP-bd"/>
</dbReference>
<dbReference type="Proteomes" id="UP000054047">
    <property type="component" value="Unassembled WGS sequence"/>
</dbReference>
<dbReference type="GO" id="GO:0004386">
    <property type="term" value="F:helicase activity"/>
    <property type="evidence" value="ECO:0007669"/>
    <property type="project" value="UniProtKB-KW"/>
</dbReference>
<reference evidence="6 7" key="1">
    <citation type="submission" date="2013-12" db="EMBL/GenBank/DDBJ databases">
        <title>Draft genome of the parsitic nematode Ancylostoma duodenale.</title>
        <authorList>
            <person name="Mitreva M."/>
        </authorList>
    </citation>
    <scope>NUCLEOTIDE SEQUENCE [LARGE SCALE GENOMIC DNA]</scope>
    <source>
        <strain evidence="6 7">Zhejiang</strain>
    </source>
</reference>
<keyword evidence="3" id="KW-0347">Helicase</keyword>
<evidence type="ECO:0000256" key="3">
    <source>
        <dbReference type="ARBA" id="ARBA00022806"/>
    </source>
</evidence>
<sequence length="86" mass="9473">VLVGGTPVHLDVQALKRGVHIVVGTAGRICQMVQNGNLSMSCIDLFILDEADKLMEDCFQKDIKPDQKQDVMVFVIDTLTSSQLNQ</sequence>
<dbReference type="InterPro" id="IPR011545">
    <property type="entry name" value="DEAD/DEAH_box_helicase_dom"/>
</dbReference>
<evidence type="ECO:0000256" key="1">
    <source>
        <dbReference type="ARBA" id="ARBA00022741"/>
    </source>
</evidence>
<dbReference type="PROSITE" id="PS51192">
    <property type="entry name" value="HELICASE_ATP_BIND_1"/>
    <property type="match status" value="1"/>
</dbReference>
<keyword evidence="7" id="KW-1185">Reference proteome</keyword>
<evidence type="ECO:0000313" key="7">
    <source>
        <dbReference type="Proteomes" id="UP000054047"/>
    </source>
</evidence>
<evidence type="ECO:0000313" key="6">
    <source>
        <dbReference type="EMBL" id="KIH59274.1"/>
    </source>
</evidence>
<dbReference type="Pfam" id="PF00270">
    <property type="entry name" value="DEAD"/>
    <property type="match status" value="1"/>
</dbReference>
<dbReference type="GO" id="GO:0005524">
    <property type="term" value="F:ATP binding"/>
    <property type="evidence" value="ECO:0007669"/>
    <property type="project" value="UniProtKB-KW"/>
</dbReference>
<dbReference type="InterPro" id="IPR000629">
    <property type="entry name" value="RNA-helicase_DEAD-box_CS"/>
</dbReference>
<dbReference type="Gene3D" id="3.40.50.300">
    <property type="entry name" value="P-loop containing nucleotide triphosphate hydrolases"/>
    <property type="match status" value="1"/>
</dbReference>
<dbReference type="PROSITE" id="PS00039">
    <property type="entry name" value="DEAD_ATP_HELICASE"/>
    <property type="match status" value="1"/>
</dbReference>
<dbReference type="AlphaFoldDB" id="A0A0C2GK82"/>
<gene>
    <name evidence="6" type="ORF">ANCDUO_10496</name>
</gene>
<keyword evidence="4" id="KW-0067">ATP-binding</keyword>
<organism evidence="6 7">
    <name type="scientific">Ancylostoma duodenale</name>
    <dbReference type="NCBI Taxonomy" id="51022"/>
    <lineage>
        <taxon>Eukaryota</taxon>
        <taxon>Metazoa</taxon>
        <taxon>Ecdysozoa</taxon>
        <taxon>Nematoda</taxon>
        <taxon>Chromadorea</taxon>
        <taxon>Rhabditida</taxon>
        <taxon>Rhabditina</taxon>
        <taxon>Rhabditomorpha</taxon>
        <taxon>Strongyloidea</taxon>
        <taxon>Ancylostomatidae</taxon>
        <taxon>Ancylostomatinae</taxon>
        <taxon>Ancylostoma</taxon>
    </lineage>
</organism>
<name>A0A0C2GK82_9BILA</name>
<keyword evidence="1" id="KW-0547">Nucleotide-binding</keyword>
<dbReference type="OrthoDB" id="5865876at2759"/>
<protein>
    <recommendedName>
        <fullName evidence="5">Helicase ATP-binding domain-containing protein</fullName>
    </recommendedName>
</protein>
<dbReference type="InterPro" id="IPR027417">
    <property type="entry name" value="P-loop_NTPase"/>
</dbReference>
<dbReference type="PANTHER" id="PTHR47960">
    <property type="entry name" value="DEAD-BOX ATP-DEPENDENT RNA HELICASE 50"/>
    <property type="match status" value="1"/>
</dbReference>
<evidence type="ECO:0000259" key="5">
    <source>
        <dbReference type="PROSITE" id="PS51192"/>
    </source>
</evidence>
<dbReference type="EMBL" id="KN732150">
    <property type="protein sequence ID" value="KIH59274.1"/>
    <property type="molecule type" value="Genomic_DNA"/>
</dbReference>
<proteinExistence type="predicted"/>
<evidence type="ECO:0000256" key="4">
    <source>
        <dbReference type="ARBA" id="ARBA00022840"/>
    </source>
</evidence>
<accession>A0A0C2GK82</accession>
<dbReference type="GO" id="GO:0003676">
    <property type="term" value="F:nucleic acid binding"/>
    <property type="evidence" value="ECO:0007669"/>
    <property type="project" value="InterPro"/>
</dbReference>
<evidence type="ECO:0000256" key="2">
    <source>
        <dbReference type="ARBA" id="ARBA00022801"/>
    </source>
</evidence>
<feature type="non-terminal residue" evidence="6">
    <location>
        <position position="1"/>
    </location>
</feature>